<dbReference type="InterPro" id="IPR014867">
    <property type="entry name" value="Spore_coat_CotH_CotH2/3/7"/>
</dbReference>
<dbReference type="STRING" id="1754192.A0A1Y1XLZ6"/>
<keyword evidence="3" id="KW-1185">Reference proteome</keyword>
<keyword evidence="1" id="KW-0732">Signal</keyword>
<dbReference type="Proteomes" id="UP000193944">
    <property type="component" value="Unassembled WGS sequence"/>
</dbReference>
<dbReference type="OrthoDB" id="10267127at2759"/>
<evidence type="ECO:0000313" key="3">
    <source>
        <dbReference type="Proteomes" id="UP000193944"/>
    </source>
</evidence>
<dbReference type="PANTHER" id="PTHR40050">
    <property type="entry name" value="INNER SPORE COAT PROTEIN H"/>
    <property type="match status" value="1"/>
</dbReference>
<feature type="signal peptide" evidence="1">
    <location>
        <begin position="1"/>
        <end position="19"/>
    </location>
</feature>
<evidence type="ECO:0000256" key="1">
    <source>
        <dbReference type="SAM" id="SignalP"/>
    </source>
</evidence>
<dbReference type="Pfam" id="PF08757">
    <property type="entry name" value="CotH"/>
    <property type="match status" value="1"/>
</dbReference>
<feature type="chain" id="PRO_5013141463" description="Coth-domain-containing protein" evidence="1">
    <location>
        <begin position="20"/>
        <end position="610"/>
    </location>
</feature>
<dbReference type="PANTHER" id="PTHR40050:SF1">
    <property type="entry name" value="INNER SPORE COAT PROTEIN H"/>
    <property type="match status" value="1"/>
</dbReference>
<reference evidence="2 3" key="1">
    <citation type="submission" date="2016-08" db="EMBL/GenBank/DDBJ databases">
        <title>A Parts List for Fungal Cellulosomes Revealed by Comparative Genomics.</title>
        <authorList>
            <consortium name="DOE Joint Genome Institute"/>
            <person name="Haitjema C.H."/>
            <person name="Gilmore S.P."/>
            <person name="Henske J.K."/>
            <person name="Solomon K.V."/>
            <person name="De Groot R."/>
            <person name="Kuo A."/>
            <person name="Mondo S.J."/>
            <person name="Salamov A.A."/>
            <person name="Labutti K."/>
            <person name="Zhao Z."/>
            <person name="Chiniquy J."/>
            <person name="Barry K."/>
            <person name="Brewer H.M."/>
            <person name="Purvine S.O."/>
            <person name="Wright A.T."/>
            <person name="Boxma B."/>
            <person name="Van Alen T."/>
            <person name="Hackstein J.H."/>
            <person name="Baker S.E."/>
            <person name="Grigoriev I.V."/>
            <person name="O'Malley M.A."/>
        </authorList>
    </citation>
    <scope>NUCLEOTIDE SEQUENCE [LARGE SCALE GENOMIC DNA]</scope>
    <source>
        <strain evidence="2 3">S4</strain>
    </source>
</reference>
<evidence type="ECO:0000313" key="2">
    <source>
        <dbReference type="EMBL" id="ORX86536.1"/>
    </source>
</evidence>
<reference evidence="2 3" key="2">
    <citation type="submission" date="2016-08" db="EMBL/GenBank/DDBJ databases">
        <title>Pervasive Adenine N6-methylation of Active Genes in Fungi.</title>
        <authorList>
            <consortium name="DOE Joint Genome Institute"/>
            <person name="Mondo S.J."/>
            <person name="Dannebaum R.O."/>
            <person name="Kuo R.C."/>
            <person name="Labutti K."/>
            <person name="Haridas S."/>
            <person name="Kuo A."/>
            <person name="Salamov A."/>
            <person name="Ahrendt S.R."/>
            <person name="Lipzen A."/>
            <person name="Sullivan W."/>
            <person name="Andreopoulos W.B."/>
            <person name="Clum A."/>
            <person name="Lindquist E."/>
            <person name="Daum C."/>
            <person name="Ramamoorthy G.K."/>
            <person name="Gryganskyi A."/>
            <person name="Culley D."/>
            <person name="Magnuson J.K."/>
            <person name="James T.Y."/>
            <person name="O'Malley M.A."/>
            <person name="Stajich J.E."/>
            <person name="Spatafora J.W."/>
            <person name="Visel A."/>
            <person name="Grigoriev I.V."/>
        </authorList>
    </citation>
    <scope>NUCLEOTIDE SEQUENCE [LARGE SCALE GENOMIC DNA]</scope>
    <source>
        <strain evidence="2 3">S4</strain>
    </source>
</reference>
<gene>
    <name evidence="2" type="ORF">BCR32DRAFT_264920</name>
</gene>
<protein>
    <recommendedName>
        <fullName evidence="4">Coth-domain-containing protein</fullName>
    </recommendedName>
</protein>
<evidence type="ECO:0008006" key="4">
    <source>
        <dbReference type="Google" id="ProtNLM"/>
    </source>
</evidence>
<proteinExistence type="predicted"/>
<accession>A0A1Y1XLZ6</accession>
<comment type="caution">
    <text evidence="2">The sequence shown here is derived from an EMBL/GenBank/DDBJ whole genome shotgun (WGS) entry which is preliminary data.</text>
</comment>
<organism evidence="2 3">
    <name type="scientific">Anaeromyces robustus</name>
    <dbReference type="NCBI Taxonomy" id="1754192"/>
    <lineage>
        <taxon>Eukaryota</taxon>
        <taxon>Fungi</taxon>
        <taxon>Fungi incertae sedis</taxon>
        <taxon>Chytridiomycota</taxon>
        <taxon>Chytridiomycota incertae sedis</taxon>
        <taxon>Neocallimastigomycetes</taxon>
        <taxon>Neocallimastigales</taxon>
        <taxon>Neocallimastigaceae</taxon>
        <taxon>Anaeromyces</taxon>
    </lineage>
</organism>
<name>A0A1Y1XLZ6_9FUNG</name>
<sequence length="610" mass="69948">MRILPFGITLTYFFALGRSAIQQFNVVSILGEGSSLGVKYNNKVVPLTPSPFPLFTGTVNENSIDTYNYVSLDEAGNIISEEGITRTYSKDISGINEVFNRTNKEITIPDFPKPFKAMFPMGTKKFKPLPDNVIYNIYANCDKDTYEYVSSEPFIVGHSLRRNDTPINCTLTIISPDEVFQSSGTVHIIGYGSRQYKKVSWSLKMDQKFRGRKALKLRAMASDPSLVRESVTSKLYNAMGVPVQEGTYARLFINDDTYGLYHMIDNLNKKWIRNYIHGDNNAKVGFCYKMDSSHPDGPYSDLRYKGDEYTNYGGVGTYSIDEYEESDVDPNDESTRWTSLINFVKSYDNWVNTYGEDNSDMAIEELEKFLNIEETLRFMAIESLILALDNFWLVMSNTALYYNPERNNYQFIPFDFDQVLIGSHGSLIKTEDYAKDCFNWANFNESVFEHYFTNNLMKNQQIKQRYDIILAIASTELFTNNVIGPYIHALASLIEEDVEWNFEAMDNLDISYDGYLHHFTVEDFEDNLSVNQENIASSTDTYNVMDWIEVRGNNCRMSTSNVNVSINKNISDDVEVNTEMDDDTSNSKNSFSIKITLLIIFSQLIYNLLL</sequence>
<dbReference type="AlphaFoldDB" id="A0A1Y1XLZ6"/>
<dbReference type="EMBL" id="MCFG01000020">
    <property type="protein sequence ID" value="ORX86536.1"/>
    <property type="molecule type" value="Genomic_DNA"/>
</dbReference>